<dbReference type="GO" id="GO:0005975">
    <property type="term" value="P:carbohydrate metabolic process"/>
    <property type="evidence" value="ECO:0007669"/>
    <property type="project" value="UniProtKB-ARBA"/>
</dbReference>
<dbReference type="AlphaFoldDB" id="A0A1H6VIP4"/>
<dbReference type="SUPFAM" id="SSF49899">
    <property type="entry name" value="Concanavalin A-like lectins/glucanases"/>
    <property type="match status" value="1"/>
</dbReference>
<dbReference type="Proteomes" id="UP000199532">
    <property type="component" value="Unassembled WGS sequence"/>
</dbReference>
<evidence type="ECO:0000259" key="1">
    <source>
        <dbReference type="Pfam" id="PF19763"/>
    </source>
</evidence>
<dbReference type="Gene3D" id="2.60.120.200">
    <property type="match status" value="1"/>
</dbReference>
<dbReference type="STRING" id="408657.SAMN04487995_3106"/>
<dbReference type="InterPro" id="IPR013320">
    <property type="entry name" value="ConA-like_dom_sf"/>
</dbReference>
<dbReference type="InterPro" id="IPR046217">
    <property type="entry name" value="DUF6250"/>
</dbReference>
<keyword evidence="3" id="KW-1185">Reference proteome</keyword>
<dbReference type="OrthoDB" id="262615at2"/>
<dbReference type="GO" id="GO:0016740">
    <property type="term" value="F:transferase activity"/>
    <property type="evidence" value="ECO:0007669"/>
    <property type="project" value="UniProtKB-KW"/>
</dbReference>
<dbReference type="Pfam" id="PF19763">
    <property type="entry name" value="DUF6250"/>
    <property type="match status" value="1"/>
</dbReference>
<protein>
    <submittedName>
        <fullName evidence="2">Farnesoic acid 0-methyl transferase</fullName>
    </submittedName>
</protein>
<organism evidence="2 3">
    <name type="scientific">Dyadobacter koreensis</name>
    <dbReference type="NCBI Taxonomy" id="408657"/>
    <lineage>
        <taxon>Bacteria</taxon>
        <taxon>Pseudomonadati</taxon>
        <taxon>Bacteroidota</taxon>
        <taxon>Cytophagia</taxon>
        <taxon>Cytophagales</taxon>
        <taxon>Spirosomataceae</taxon>
        <taxon>Dyadobacter</taxon>
    </lineage>
</organism>
<evidence type="ECO:0000313" key="3">
    <source>
        <dbReference type="Proteomes" id="UP000199532"/>
    </source>
</evidence>
<proteinExistence type="predicted"/>
<keyword evidence="2" id="KW-0808">Transferase</keyword>
<feature type="domain" description="DUF6250" evidence="1">
    <location>
        <begin position="73"/>
        <end position="231"/>
    </location>
</feature>
<reference evidence="2 3" key="1">
    <citation type="submission" date="2016-10" db="EMBL/GenBank/DDBJ databases">
        <authorList>
            <person name="de Groot N.N."/>
        </authorList>
    </citation>
    <scope>NUCLEOTIDE SEQUENCE [LARGE SCALE GENOMIC DNA]</scope>
    <source>
        <strain evidence="2 3">DSM 19938</strain>
    </source>
</reference>
<dbReference type="GO" id="GO:0004553">
    <property type="term" value="F:hydrolase activity, hydrolyzing O-glycosyl compounds"/>
    <property type="evidence" value="ECO:0007669"/>
    <property type="project" value="UniProtKB-ARBA"/>
</dbReference>
<gene>
    <name evidence="2" type="ORF">SAMN04487995_3106</name>
</gene>
<name>A0A1H6VIP4_9BACT</name>
<sequence>MSILSKLKTGRILLVIILLIYFKTHAQQKRPSAEKLIFTEYFYGNLDRKLWISEIEPVGKSSVYTKNGKLMMDTAGGVTVWFNQKLEGNIRIEYDWKVLVDTGRNDRLSDLNQFWMAADPRSNNLFTRSGKFETYDSLALYYVGFGGNGNTTTRFRKYHGNGQKPLLQEYLDSAYLLKPNHTYHISITVRDGKTTFSVDGKILFDWTDPDPLRSGYFGFRSTSARHAIDHFRVYRLML</sequence>
<dbReference type="EMBL" id="FNXY01000004">
    <property type="protein sequence ID" value="SEJ02814.1"/>
    <property type="molecule type" value="Genomic_DNA"/>
</dbReference>
<dbReference type="RefSeq" id="WP_090336353.1">
    <property type="nucleotide sequence ID" value="NZ_FNXY01000004.1"/>
</dbReference>
<accession>A0A1H6VIP4</accession>
<evidence type="ECO:0000313" key="2">
    <source>
        <dbReference type="EMBL" id="SEJ02814.1"/>
    </source>
</evidence>